<keyword evidence="6 7" id="KW-0472">Membrane</keyword>
<dbReference type="EMBL" id="CP001104">
    <property type="protein sequence ID" value="ACR71173.1"/>
    <property type="molecule type" value="Genomic_DNA"/>
</dbReference>
<dbReference type="GeneID" id="41354929"/>
<organism evidence="9 10">
    <name type="scientific">Lachnospira eligens (strain ATCC 27750 / DSM 3376 / VPI C15-48 / C15-B4)</name>
    <name type="common">Eubacterium eligens</name>
    <dbReference type="NCBI Taxonomy" id="515620"/>
    <lineage>
        <taxon>Bacteria</taxon>
        <taxon>Bacillati</taxon>
        <taxon>Bacillota</taxon>
        <taxon>Clostridia</taxon>
        <taxon>Lachnospirales</taxon>
        <taxon>Lachnospiraceae</taxon>
        <taxon>Lachnospira</taxon>
    </lineage>
</organism>
<sequence>MFEYTNKTRDNIQNMILFFTDSLCMLLAYYISGVLWLIAYRKYSVYDTLSMLRGSFVTVLFAVIITALFVNVSSDFVIRGKFEELKSVLQKSLVFAACVAVYELIRKTSEIPRGVYIFTIIVGGILMYLTRYIVKWYLVARNKSKMHASRVILVTMKDRAQLDVKLINKDEDWVRTVAGIVIVDDNMVGEEFEGINVVANTHTMMRYIKNEVVDEVFIDLDYKLREQIRPMVMELEDMGIMVHLRVEVLDSFKDFDTSLGHLGRIPVITFANRIFDYKELLVKRCIDIFGGIIGIVIMFIAMIFVAPALKLESKGPLFFKQKRVGKNGRYFYIYKFRSMYVDAEDRLKDLMEQNEMSGLMFKMTDDPRITKVGKFIRKTSIDELPQFINVLKGDMSLVGTRPPTVNEFKQYEGHHKRRLSMKPGLTGMWQAYGRNTVQDFEDVVKMDLEYIDNWNIGLDFRIIFKTILTVITVGGK</sequence>
<dbReference type="eggNOG" id="COG2148">
    <property type="taxonomic scope" value="Bacteria"/>
</dbReference>
<reference evidence="9 10" key="1">
    <citation type="journal article" date="2009" name="Proc. Natl. Acad. Sci. U.S.A.">
        <title>Characterizing a model human gut microbiota composed of members of its two dominant bacterial phyla.</title>
        <authorList>
            <person name="Mahowald M.A."/>
            <person name="Rey F.E."/>
            <person name="Seedorf H."/>
            <person name="Turnbaugh P.J."/>
            <person name="Fulton R.S."/>
            <person name="Wollam A."/>
            <person name="Shah N."/>
            <person name="Wang C."/>
            <person name="Magrini V."/>
            <person name="Wilson R.K."/>
            <person name="Cantarel B.L."/>
            <person name="Coutinho P.M."/>
            <person name="Henrissat B."/>
            <person name="Crock L.W."/>
            <person name="Russell A."/>
            <person name="Verberkmoes N.C."/>
            <person name="Hettich R.L."/>
            <person name="Gordon J.I."/>
        </authorList>
    </citation>
    <scope>NUCLEOTIDE SEQUENCE [LARGE SCALE GENOMIC DNA]</scope>
    <source>
        <strain evidence="10">ATCC 27750 / DSM 3376 / VPI C15-48 / C15-B4</strain>
    </source>
</reference>
<dbReference type="STRING" id="515620.EUBELI_00137"/>
<evidence type="ECO:0000256" key="3">
    <source>
        <dbReference type="ARBA" id="ARBA00022679"/>
    </source>
</evidence>
<accession>C4Z1Y3</accession>
<feature type="domain" description="Bacterial sugar transferase" evidence="8">
    <location>
        <begin position="283"/>
        <end position="471"/>
    </location>
</feature>
<dbReference type="NCBIfam" id="TIGR03025">
    <property type="entry name" value="EPS_sugtrans"/>
    <property type="match status" value="1"/>
</dbReference>
<dbReference type="InterPro" id="IPR003362">
    <property type="entry name" value="Bact_transf"/>
</dbReference>
<dbReference type="HOGENOM" id="CLU_024920_3_4_9"/>
<keyword evidence="5 7" id="KW-1133">Transmembrane helix</keyword>
<name>C4Z1Y3_LACE2</name>
<dbReference type="GO" id="GO:0016020">
    <property type="term" value="C:membrane"/>
    <property type="evidence" value="ECO:0007669"/>
    <property type="project" value="UniProtKB-SubCell"/>
</dbReference>
<evidence type="ECO:0000256" key="7">
    <source>
        <dbReference type="SAM" id="Phobius"/>
    </source>
</evidence>
<evidence type="ECO:0000256" key="1">
    <source>
        <dbReference type="ARBA" id="ARBA00004141"/>
    </source>
</evidence>
<comment type="similarity">
    <text evidence="2">Belongs to the bacterial sugar transferase family.</text>
</comment>
<dbReference type="GO" id="GO:0016780">
    <property type="term" value="F:phosphotransferase activity, for other substituted phosphate groups"/>
    <property type="evidence" value="ECO:0007669"/>
    <property type="project" value="TreeGrafter"/>
</dbReference>
<dbReference type="Gene3D" id="3.40.50.720">
    <property type="entry name" value="NAD(P)-binding Rossmann-like Domain"/>
    <property type="match status" value="1"/>
</dbReference>
<evidence type="ECO:0000256" key="2">
    <source>
        <dbReference type="ARBA" id="ARBA00006464"/>
    </source>
</evidence>
<dbReference type="Pfam" id="PF02397">
    <property type="entry name" value="Bac_transf"/>
    <property type="match status" value="1"/>
</dbReference>
<evidence type="ECO:0000313" key="9">
    <source>
        <dbReference type="EMBL" id="ACR71173.1"/>
    </source>
</evidence>
<feature type="transmembrane region" description="Helical" evidence="7">
    <location>
        <begin position="288"/>
        <end position="309"/>
    </location>
</feature>
<dbReference type="Pfam" id="PF13727">
    <property type="entry name" value="CoA_binding_3"/>
    <property type="match status" value="1"/>
</dbReference>
<keyword evidence="10" id="KW-1185">Reference proteome</keyword>
<keyword evidence="4 7" id="KW-0812">Transmembrane</keyword>
<evidence type="ECO:0000256" key="5">
    <source>
        <dbReference type="ARBA" id="ARBA00022989"/>
    </source>
</evidence>
<dbReference type="RefSeq" id="WP_012738411.1">
    <property type="nucleotide sequence ID" value="NC_012778.1"/>
</dbReference>
<evidence type="ECO:0000259" key="8">
    <source>
        <dbReference type="Pfam" id="PF02397"/>
    </source>
</evidence>
<dbReference type="AlphaFoldDB" id="C4Z1Y3"/>
<evidence type="ECO:0000256" key="6">
    <source>
        <dbReference type="ARBA" id="ARBA00023136"/>
    </source>
</evidence>
<dbReference type="Proteomes" id="UP000001476">
    <property type="component" value="Chromosome"/>
</dbReference>
<comment type="subcellular location">
    <subcellularLocation>
        <location evidence="1">Membrane</location>
        <topology evidence="1">Multi-pass membrane protein</topology>
    </subcellularLocation>
</comment>
<protein>
    <submittedName>
        <fullName evidence="9">Undecaprenyl-phosphate galactose phosphotransferase</fullName>
    </submittedName>
</protein>
<dbReference type="KEGG" id="eel:EUBELI_00137"/>
<feature type="transmembrane region" description="Helical" evidence="7">
    <location>
        <begin position="51"/>
        <end position="72"/>
    </location>
</feature>
<dbReference type="PANTHER" id="PTHR30576">
    <property type="entry name" value="COLANIC BIOSYNTHESIS UDP-GLUCOSE LIPID CARRIER TRANSFERASE"/>
    <property type="match status" value="1"/>
</dbReference>
<evidence type="ECO:0000256" key="4">
    <source>
        <dbReference type="ARBA" id="ARBA00022692"/>
    </source>
</evidence>
<gene>
    <name evidence="9" type="ordered locus">EUBELI_00137</name>
</gene>
<feature type="transmembrane region" description="Helical" evidence="7">
    <location>
        <begin position="16"/>
        <end position="39"/>
    </location>
</feature>
<dbReference type="InterPro" id="IPR017475">
    <property type="entry name" value="EPS_sugar_tfrase"/>
</dbReference>
<proteinExistence type="inferred from homology"/>
<evidence type="ECO:0000313" key="10">
    <source>
        <dbReference type="Proteomes" id="UP000001476"/>
    </source>
</evidence>
<dbReference type="PANTHER" id="PTHR30576:SF10">
    <property type="entry name" value="SLL5057 PROTEIN"/>
    <property type="match status" value="1"/>
</dbReference>
<feature type="transmembrane region" description="Helical" evidence="7">
    <location>
        <begin position="115"/>
        <end position="134"/>
    </location>
</feature>
<keyword evidence="3 9" id="KW-0808">Transferase</keyword>